<evidence type="ECO:0000313" key="2">
    <source>
        <dbReference type="Proteomes" id="UP001652661"/>
    </source>
</evidence>
<reference evidence="3" key="1">
    <citation type="submission" date="2025-08" db="UniProtKB">
        <authorList>
            <consortium name="RefSeq"/>
        </authorList>
    </citation>
    <scope>IDENTIFICATION</scope>
    <source>
        <strain evidence="3">14028-0561.14</strain>
        <tissue evidence="3">Whole fly</tissue>
    </source>
</reference>
<feature type="compositionally biased region" description="Low complexity" evidence="1">
    <location>
        <begin position="458"/>
        <end position="476"/>
    </location>
</feature>
<feature type="compositionally biased region" description="Low complexity" evidence="1">
    <location>
        <begin position="286"/>
        <end position="299"/>
    </location>
</feature>
<evidence type="ECO:0000256" key="1">
    <source>
        <dbReference type="SAM" id="MobiDB-lite"/>
    </source>
</evidence>
<feature type="region of interest" description="Disordered" evidence="1">
    <location>
        <begin position="278"/>
        <end position="335"/>
    </location>
</feature>
<organism evidence="2 3">
    <name type="scientific">Drosophila kikkawai</name>
    <name type="common">Fruit fly</name>
    <dbReference type="NCBI Taxonomy" id="30033"/>
    <lineage>
        <taxon>Eukaryota</taxon>
        <taxon>Metazoa</taxon>
        <taxon>Ecdysozoa</taxon>
        <taxon>Arthropoda</taxon>
        <taxon>Hexapoda</taxon>
        <taxon>Insecta</taxon>
        <taxon>Pterygota</taxon>
        <taxon>Neoptera</taxon>
        <taxon>Endopterygota</taxon>
        <taxon>Diptera</taxon>
        <taxon>Brachycera</taxon>
        <taxon>Muscomorpha</taxon>
        <taxon>Ephydroidea</taxon>
        <taxon>Drosophilidae</taxon>
        <taxon>Drosophila</taxon>
        <taxon>Sophophora</taxon>
    </lineage>
</organism>
<gene>
    <name evidence="3" type="primary">LOC138928832</name>
</gene>
<feature type="region of interest" description="Disordered" evidence="1">
    <location>
        <begin position="1"/>
        <end position="35"/>
    </location>
</feature>
<sequence>MYKHTVKSKLAQVRSSPSPAAAATPTHAPNKHGLGAGKKFFSHIRHKIEDNLTPKLSGKLYYKGSKHTRSMSALCTVDGGCVGGKYTPKGVPVIPVAPLQNQQMTGSVCSYVDSDEESHLSLSLSLAQQSLEDEIFAELEKVAHDESKLNEVLQSFDHILNEYPPLKRIPSEELPAPPAEFSDRQPMMLAKSHSTLSIGRTRMQLYQSPEMAGSILLLRGAGGDSRYNSLSDLSGSRIPVRKQSSLRKRSESFCLEQPVALRPTSKQRTRSMLTLNTAARPPPRASAPAPAQAAMPKRANSSLEQRHITARPAARRANSTLKSGGGALKSNSPNANSDELLVKCLAKGQEILRQVENMSSKPKRTGSRGVTKEHSQLVRNKKKLQKLHYANEEKVGRPKLESCKIIPPKLGETSDKNQELLVKVVQEVKSVTQPPLKKPTKEIRAEQEEDSDDSGHISNTQLSTSTSSTSNSTGSLCESEGDEAEEQVPPGTKNCSKSNKIAELLQKFEAAAAAGKQSAANAPHSHCPPVVASKVVAQVQAVRCIQTQVEIYPTYTKEVTMQLH</sequence>
<feature type="region of interest" description="Disordered" evidence="1">
    <location>
        <begin position="357"/>
        <end position="393"/>
    </location>
</feature>
<name>A0ABM4GK08_DROKI</name>
<accession>A0ABM4GK08</accession>
<dbReference type="RefSeq" id="XP_070143057.1">
    <property type="nucleotide sequence ID" value="XM_070286956.1"/>
</dbReference>
<protein>
    <submittedName>
        <fullName evidence="3">Uncharacterized protein</fullName>
    </submittedName>
</protein>
<evidence type="ECO:0000313" key="3">
    <source>
        <dbReference type="RefSeq" id="XP_070143057.1"/>
    </source>
</evidence>
<dbReference type="GeneID" id="138928832"/>
<dbReference type="Proteomes" id="UP001652661">
    <property type="component" value="Chromosome 3R"/>
</dbReference>
<proteinExistence type="predicted"/>
<feature type="region of interest" description="Disordered" evidence="1">
    <location>
        <begin position="432"/>
        <end position="496"/>
    </location>
</feature>
<feature type="compositionally biased region" description="Low complexity" evidence="1">
    <location>
        <begin position="15"/>
        <end position="28"/>
    </location>
</feature>
<keyword evidence="2" id="KW-1185">Reference proteome</keyword>